<feature type="region of interest" description="Disordered" evidence="5">
    <location>
        <begin position="199"/>
        <end position="238"/>
    </location>
</feature>
<gene>
    <name evidence="7" type="ORF">RM705_24735</name>
</gene>
<dbReference type="Proteomes" id="UP001183881">
    <property type="component" value="Unassembled WGS sequence"/>
</dbReference>
<evidence type="ECO:0000256" key="1">
    <source>
        <dbReference type="ARBA" id="ARBA00023015"/>
    </source>
</evidence>
<keyword evidence="3" id="KW-0804">Transcription</keyword>
<dbReference type="InterPro" id="IPR036271">
    <property type="entry name" value="Tet_transcr_reg_TetR-rel_C_sf"/>
</dbReference>
<evidence type="ECO:0000259" key="6">
    <source>
        <dbReference type="PROSITE" id="PS50977"/>
    </source>
</evidence>
<name>A0ABU2Q1S7_9ACTN</name>
<evidence type="ECO:0000256" key="5">
    <source>
        <dbReference type="SAM" id="MobiDB-lite"/>
    </source>
</evidence>
<proteinExistence type="predicted"/>
<dbReference type="SUPFAM" id="SSF46689">
    <property type="entry name" value="Homeodomain-like"/>
    <property type="match status" value="1"/>
</dbReference>
<evidence type="ECO:0000256" key="4">
    <source>
        <dbReference type="PROSITE-ProRule" id="PRU00335"/>
    </source>
</evidence>
<dbReference type="Pfam" id="PF00440">
    <property type="entry name" value="TetR_N"/>
    <property type="match status" value="1"/>
</dbReference>
<sequence length="238" mass="25374">MIERAPAQSPRADMVRNRQLLLTAATEAFAEGGVDVSMGEIAQRAGVAKGTVFRHFPSKDDLLAAITLRLLDGLVGTAERLLKADDAGAALREFMTAGVETLTADRAFCEVIGRPSLQHAEVRAEIARLCDTVEALTARAREQGAVRGDITGTDVVLLLGGIHQTAAPVLDQQPQAWRRYLELAFAGLFATGARALPHHPPAGLHLTDPRQSARPAGGSPPSPARRRQEVTTTKGHTD</sequence>
<dbReference type="EMBL" id="JAVRFA010000039">
    <property type="protein sequence ID" value="MDT0397879.1"/>
    <property type="molecule type" value="Genomic_DNA"/>
</dbReference>
<keyword evidence="8" id="KW-1185">Reference proteome</keyword>
<organism evidence="7 8">
    <name type="scientific">Streptomyces edwardsiae</name>
    <dbReference type="NCBI Taxonomy" id="3075527"/>
    <lineage>
        <taxon>Bacteria</taxon>
        <taxon>Bacillati</taxon>
        <taxon>Actinomycetota</taxon>
        <taxon>Actinomycetes</taxon>
        <taxon>Kitasatosporales</taxon>
        <taxon>Streptomycetaceae</taxon>
        <taxon>Streptomyces</taxon>
    </lineage>
</organism>
<keyword evidence="2 4" id="KW-0238">DNA-binding</keyword>
<dbReference type="InterPro" id="IPR050109">
    <property type="entry name" value="HTH-type_TetR-like_transc_reg"/>
</dbReference>
<accession>A0ABU2Q1S7</accession>
<dbReference type="InterPro" id="IPR009057">
    <property type="entry name" value="Homeodomain-like_sf"/>
</dbReference>
<evidence type="ECO:0000313" key="7">
    <source>
        <dbReference type="EMBL" id="MDT0397879.1"/>
    </source>
</evidence>
<dbReference type="PROSITE" id="PS01081">
    <property type="entry name" value="HTH_TETR_1"/>
    <property type="match status" value="1"/>
</dbReference>
<comment type="caution">
    <text evidence="7">The sequence shown here is derived from an EMBL/GenBank/DDBJ whole genome shotgun (WGS) entry which is preliminary data.</text>
</comment>
<dbReference type="SUPFAM" id="SSF48498">
    <property type="entry name" value="Tetracyclin repressor-like, C-terminal domain"/>
    <property type="match status" value="1"/>
</dbReference>
<reference evidence="8" key="1">
    <citation type="submission" date="2023-07" db="EMBL/GenBank/DDBJ databases">
        <title>30 novel species of actinomycetes from the DSMZ collection.</title>
        <authorList>
            <person name="Nouioui I."/>
        </authorList>
    </citation>
    <scope>NUCLEOTIDE SEQUENCE [LARGE SCALE GENOMIC DNA]</scope>
    <source>
        <strain evidence="8">DSM 41636</strain>
    </source>
</reference>
<feature type="domain" description="HTH tetR-type" evidence="6">
    <location>
        <begin position="15"/>
        <end position="74"/>
    </location>
</feature>
<dbReference type="Gene3D" id="1.10.357.10">
    <property type="entry name" value="Tetracycline Repressor, domain 2"/>
    <property type="match status" value="1"/>
</dbReference>
<dbReference type="PROSITE" id="PS50977">
    <property type="entry name" value="HTH_TETR_2"/>
    <property type="match status" value="1"/>
</dbReference>
<dbReference type="RefSeq" id="WP_311646701.1">
    <property type="nucleotide sequence ID" value="NZ_JAVRFA010000039.1"/>
</dbReference>
<dbReference type="Pfam" id="PF21597">
    <property type="entry name" value="TetR_C_43"/>
    <property type="match status" value="1"/>
</dbReference>
<dbReference type="PRINTS" id="PR00455">
    <property type="entry name" value="HTHTETR"/>
</dbReference>
<dbReference type="PANTHER" id="PTHR30055">
    <property type="entry name" value="HTH-TYPE TRANSCRIPTIONAL REGULATOR RUTR"/>
    <property type="match status" value="1"/>
</dbReference>
<dbReference type="InterPro" id="IPR001647">
    <property type="entry name" value="HTH_TetR"/>
</dbReference>
<keyword evidence="1" id="KW-0805">Transcription regulation</keyword>
<dbReference type="PANTHER" id="PTHR30055:SF234">
    <property type="entry name" value="HTH-TYPE TRANSCRIPTIONAL REGULATOR BETI"/>
    <property type="match status" value="1"/>
</dbReference>
<dbReference type="InterPro" id="IPR023772">
    <property type="entry name" value="DNA-bd_HTH_TetR-type_CS"/>
</dbReference>
<evidence type="ECO:0000313" key="8">
    <source>
        <dbReference type="Proteomes" id="UP001183881"/>
    </source>
</evidence>
<evidence type="ECO:0000256" key="3">
    <source>
        <dbReference type="ARBA" id="ARBA00023163"/>
    </source>
</evidence>
<feature type="DNA-binding region" description="H-T-H motif" evidence="4">
    <location>
        <begin position="37"/>
        <end position="56"/>
    </location>
</feature>
<dbReference type="InterPro" id="IPR049445">
    <property type="entry name" value="TetR_SbtR-like_C"/>
</dbReference>
<evidence type="ECO:0000256" key="2">
    <source>
        <dbReference type="ARBA" id="ARBA00023125"/>
    </source>
</evidence>
<protein>
    <submittedName>
        <fullName evidence="7">Helix-turn-helix domain-containing protein</fullName>
    </submittedName>
</protein>